<reference evidence="3" key="1">
    <citation type="journal article" date="2005" name="Nature">
        <title>The map-based sequence of the rice genome.</title>
        <authorList>
            <consortium name="International rice genome sequencing project (IRGSP)"/>
            <person name="Matsumoto T."/>
            <person name="Wu J."/>
            <person name="Kanamori H."/>
            <person name="Katayose Y."/>
            <person name="Fujisawa M."/>
            <person name="Namiki N."/>
            <person name="Mizuno H."/>
            <person name="Yamamoto K."/>
            <person name="Antonio B.A."/>
            <person name="Baba T."/>
            <person name="Sakata K."/>
            <person name="Nagamura Y."/>
            <person name="Aoki H."/>
            <person name="Arikawa K."/>
            <person name="Arita K."/>
            <person name="Bito T."/>
            <person name="Chiden Y."/>
            <person name="Fujitsuka N."/>
            <person name="Fukunaka R."/>
            <person name="Hamada M."/>
            <person name="Harada C."/>
            <person name="Hayashi A."/>
            <person name="Hijishita S."/>
            <person name="Honda M."/>
            <person name="Hosokawa S."/>
            <person name="Ichikawa Y."/>
            <person name="Idonuma A."/>
            <person name="Iijima M."/>
            <person name="Ikeda M."/>
            <person name="Ikeno M."/>
            <person name="Ito K."/>
            <person name="Ito S."/>
            <person name="Ito T."/>
            <person name="Ito Y."/>
            <person name="Ito Y."/>
            <person name="Iwabuchi A."/>
            <person name="Kamiya K."/>
            <person name="Karasawa W."/>
            <person name="Kurita K."/>
            <person name="Katagiri S."/>
            <person name="Kikuta A."/>
            <person name="Kobayashi H."/>
            <person name="Kobayashi N."/>
            <person name="Machita K."/>
            <person name="Maehara T."/>
            <person name="Masukawa M."/>
            <person name="Mizubayashi T."/>
            <person name="Mukai Y."/>
            <person name="Nagasaki H."/>
            <person name="Nagata Y."/>
            <person name="Naito S."/>
            <person name="Nakashima M."/>
            <person name="Nakama Y."/>
            <person name="Nakamichi Y."/>
            <person name="Nakamura M."/>
            <person name="Meguro A."/>
            <person name="Negishi M."/>
            <person name="Ohta I."/>
            <person name="Ohta T."/>
            <person name="Okamoto M."/>
            <person name="Ono N."/>
            <person name="Saji S."/>
            <person name="Sakaguchi M."/>
            <person name="Sakai K."/>
            <person name="Shibata M."/>
            <person name="Shimokawa T."/>
            <person name="Song J."/>
            <person name="Takazaki Y."/>
            <person name="Terasawa K."/>
            <person name="Tsugane M."/>
            <person name="Tsuji K."/>
            <person name="Ueda S."/>
            <person name="Waki K."/>
            <person name="Yamagata H."/>
            <person name="Yamamoto M."/>
            <person name="Yamamoto S."/>
            <person name="Yamane H."/>
            <person name="Yoshiki S."/>
            <person name="Yoshihara R."/>
            <person name="Yukawa K."/>
            <person name="Zhong H."/>
            <person name="Yano M."/>
            <person name="Yuan Q."/>
            <person name="Ouyang S."/>
            <person name="Liu J."/>
            <person name="Jones K.M."/>
            <person name="Gansberger K."/>
            <person name="Moffat K."/>
            <person name="Hill J."/>
            <person name="Bera J."/>
            <person name="Fadrosh D."/>
            <person name="Jin S."/>
            <person name="Johri S."/>
            <person name="Kim M."/>
            <person name="Overton L."/>
            <person name="Reardon M."/>
            <person name="Tsitrin T."/>
            <person name="Vuong H."/>
            <person name="Weaver B."/>
            <person name="Ciecko A."/>
            <person name="Tallon L."/>
            <person name="Jackson J."/>
            <person name="Pai G."/>
            <person name="Aken S.V."/>
            <person name="Utterback T."/>
            <person name="Reidmuller S."/>
            <person name="Feldblyum T."/>
            <person name="Hsiao J."/>
            <person name="Zismann V."/>
            <person name="Iobst S."/>
            <person name="de Vazeille A.R."/>
            <person name="Buell C.R."/>
            <person name="Ying K."/>
            <person name="Li Y."/>
            <person name="Lu T."/>
            <person name="Huang Y."/>
            <person name="Zhao Q."/>
            <person name="Feng Q."/>
            <person name="Zhang L."/>
            <person name="Zhu J."/>
            <person name="Weng Q."/>
            <person name="Mu J."/>
            <person name="Lu Y."/>
            <person name="Fan D."/>
            <person name="Liu Y."/>
            <person name="Guan J."/>
            <person name="Zhang Y."/>
            <person name="Yu S."/>
            <person name="Liu X."/>
            <person name="Zhang Y."/>
            <person name="Hong G."/>
            <person name="Han B."/>
            <person name="Choisne N."/>
            <person name="Demange N."/>
            <person name="Orjeda G."/>
            <person name="Samain S."/>
            <person name="Cattolico L."/>
            <person name="Pelletier E."/>
            <person name="Couloux A."/>
            <person name="Segurens B."/>
            <person name="Wincker P."/>
            <person name="D'Hont A."/>
            <person name="Scarpelli C."/>
            <person name="Weissenbach J."/>
            <person name="Salanoubat M."/>
            <person name="Quetier F."/>
            <person name="Yu Y."/>
            <person name="Kim H.R."/>
            <person name="Rambo T."/>
            <person name="Currie J."/>
            <person name="Collura K."/>
            <person name="Luo M."/>
            <person name="Yang T."/>
            <person name="Ammiraju J.S.S."/>
            <person name="Engler F."/>
            <person name="Soderlund C."/>
            <person name="Wing R.A."/>
            <person name="Palmer L.E."/>
            <person name="de la Bastide M."/>
            <person name="Spiegel L."/>
            <person name="Nascimento L."/>
            <person name="Zutavern T."/>
            <person name="O'Shaughnessy A."/>
            <person name="Dike S."/>
            <person name="Dedhia N."/>
            <person name="Preston R."/>
            <person name="Balija V."/>
            <person name="McCombie W.R."/>
            <person name="Chow T."/>
            <person name="Chen H."/>
            <person name="Chung M."/>
            <person name="Chen C."/>
            <person name="Shaw J."/>
            <person name="Wu H."/>
            <person name="Hsiao K."/>
            <person name="Chao Y."/>
            <person name="Chu M."/>
            <person name="Cheng C."/>
            <person name="Hour A."/>
            <person name="Lee P."/>
            <person name="Lin S."/>
            <person name="Lin Y."/>
            <person name="Liou J."/>
            <person name="Liu S."/>
            <person name="Hsing Y."/>
            <person name="Raghuvanshi S."/>
            <person name="Mohanty A."/>
            <person name="Bharti A.K."/>
            <person name="Gaur A."/>
            <person name="Gupta V."/>
            <person name="Kumar D."/>
            <person name="Ravi V."/>
            <person name="Vij S."/>
            <person name="Kapur A."/>
            <person name="Khurana P."/>
            <person name="Khurana P."/>
            <person name="Khurana J.P."/>
            <person name="Tyagi A.K."/>
            <person name="Gaikwad K."/>
            <person name="Singh A."/>
            <person name="Dalal V."/>
            <person name="Srivastava S."/>
            <person name="Dixit A."/>
            <person name="Pal A.K."/>
            <person name="Ghazi I.A."/>
            <person name="Yadav M."/>
            <person name="Pandit A."/>
            <person name="Bhargava A."/>
            <person name="Sureshbabu K."/>
            <person name="Batra K."/>
            <person name="Sharma T.R."/>
            <person name="Mohapatra T."/>
            <person name="Singh N.K."/>
            <person name="Messing J."/>
            <person name="Nelson A.B."/>
            <person name="Fuks G."/>
            <person name="Kavchok S."/>
            <person name="Keizer G."/>
            <person name="Linton E."/>
            <person name="Llaca V."/>
            <person name="Song R."/>
            <person name="Tanyolac B."/>
            <person name="Young S."/>
            <person name="Ho-Il K."/>
            <person name="Hahn J.H."/>
            <person name="Sangsakoo G."/>
            <person name="Vanavichit A."/>
            <person name="de Mattos Luiz.A.T."/>
            <person name="Zimmer P.D."/>
            <person name="Malone G."/>
            <person name="Dellagostin O."/>
            <person name="de Oliveira A.C."/>
            <person name="Bevan M."/>
            <person name="Bancroft I."/>
            <person name="Minx P."/>
            <person name="Cordum H."/>
            <person name="Wilson R."/>
            <person name="Cheng Z."/>
            <person name="Jin W."/>
            <person name="Jiang J."/>
            <person name="Leong S.A."/>
            <person name="Iwama H."/>
            <person name="Gojobori T."/>
            <person name="Itoh T."/>
            <person name="Niimura Y."/>
            <person name="Fujii Y."/>
            <person name="Habara T."/>
            <person name="Sakai H."/>
            <person name="Sato Y."/>
            <person name="Wilson G."/>
            <person name="Kumar K."/>
            <person name="McCouch S."/>
            <person name="Juretic N."/>
            <person name="Hoen D."/>
            <person name="Wright S."/>
            <person name="Bruskiewich R."/>
            <person name="Bureau T."/>
            <person name="Miyao A."/>
            <person name="Hirochika H."/>
            <person name="Nishikawa T."/>
            <person name="Kadowaki K."/>
            <person name="Sugiura M."/>
            <person name="Burr B."/>
            <person name="Sasaki T."/>
        </authorList>
    </citation>
    <scope>NUCLEOTIDE SEQUENCE [LARGE SCALE GENOMIC DNA]</scope>
    <source>
        <strain evidence="3">cv. Nipponbare</strain>
    </source>
</reference>
<reference evidence="2 3" key="2">
    <citation type="journal article" date="2013" name="Plant Cell Physiol.">
        <title>Rice Annotation Project Database (RAP-DB): an integrative and interactive database for rice genomics.</title>
        <authorList>
            <person name="Sakai H."/>
            <person name="Lee S.S."/>
            <person name="Tanaka T."/>
            <person name="Numa H."/>
            <person name="Kim J."/>
            <person name="Kawahara Y."/>
            <person name="Wakimoto H."/>
            <person name="Yang C.C."/>
            <person name="Iwamoto M."/>
            <person name="Abe T."/>
            <person name="Yamada Y."/>
            <person name="Muto A."/>
            <person name="Inokuchi H."/>
            <person name="Ikemura T."/>
            <person name="Matsumoto T."/>
            <person name="Sasaki T."/>
            <person name="Itoh T."/>
        </authorList>
    </citation>
    <scope>NUCLEOTIDE SEQUENCE [LARGE SCALE GENOMIC DNA]</scope>
    <source>
        <strain evidence="3">cv. Nipponbare</strain>
    </source>
</reference>
<feature type="compositionally biased region" description="Low complexity" evidence="1">
    <location>
        <begin position="57"/>
        <end position="66"/>
    </location>
</feature>
<evidence type="ECO:0000313" key="3">
    <source>
        <dbReference type="Proteomes" id="UP000059680"/>
    </source>
</evidence>
<dbReference type="Proteomes" id="UP000059680">
    <property type="component" value="Chromosome 3"/>
</dbReference>
<sequence length="180" mass="19780">MAVQLHQDLSQIRTPSSSDGCRQCRWPNAFRRQRSSGEGEGSVTRTRKEPSEEEVGVAKAEVEQGGMCPWQRRKAEVRSRSAQAGGGWGSPAKVSAVELYAGEGKVAMGPPLASGYGWSDLATFAWSNSNQQGHNEDAYELDFIEPVVQPAHALQNPTLAYFNGDDFHIKERMFSQNYSG</sequence>
<dbReference type="InParanoid" id="A0A0P0VT42"/>
<gene>
    <name evidence="2" type="ordered locus">Os03g0150666</name>
    <name evidence="2" type="ORF">OSNPB_030150666</name>
</gene>
<evidence type="ECO:0000313" key="2">
    <source>
        <dbReference type="EMBL" id="BAS82319.1"/>
    </source>
</evidence>
<keyword evidence="3" id="KW-1185">Reference proteome</keyword>
<dbReference type="AlphaFoldDB" id="A0A0P0VT42"/>
<protein>
    <submittedName>
        <fullName evidence="2">Os03g0150666 protein</fullName>
    </submittedName>
</protein>
<reference evidence="2 3" key="3">
    <citation type="journal article" date="2013" name="Rice">
        <title>Improvement of the Oryza sativa Nipponbare reference genome using next generation sequence and optical map data.</title>
        <authorList>
            <person name="Kawahara Y."/>
            <person name="de la Bastide M."/>
            <person name="Hamilton J.P."/>
            <person name="Kanamori H."/>
            <person name="McCombie W.R."/>
            <person name="Ouyang S."/>
            <person name="Schwartz D.C."/>
            <person name="Tanaka T."/>
            <person name="Wu J."/>
            <person name="Zhou S."/>
            <person name="Childs K.L."/>
            <person name="Davidson R.M."/>
            <person name="Lin H."/>
            <person name="Quesada-Ocampo L."/>
            <person name="Vaillancourt B."/>
            <person name="Sakai H."/>
            <person name="Lee S.S."/>
            <person name="Kim J."/>
            <person name="Numa H."/>
            <person name="Itoh T."/>
            <person name="Buell C.R."/>
            <person name="Matsumoto T."/>
        </authorList>
    </citation>
    <scope>NUCLEOTIDE SEQUENCE [LARGE SCALE GENOMIC DNA]</scope>
    <source>
        <strain evidence="3">cv. Nipponbare</strain>
    </source>
</reference>
<organism evidence="2 3">
    <name type="scientific">Oryza sativa subsp. japonica</name>
    <name type="common">Rice</name>
    <dbReference type="NCBI Taxonomy" id="39947"/>
    <lineage>
        <taxon>Eukaryota</taxon>
        <taxon>Viridiplantae</taxon>
        <taxon>Streptophyta</taxon>
        <taxon>Embryophyta</taxon>
        <taxon>Tracheophyta</taxon>
        <taxon>Spermatophyta</taxon>
        <taxon>Magnoliopsida</taxon>
        <taxon>Liliopsida</taxon>
        <taxon>Poales</taxon>
        <taxon>Poaceae</taxon>
        <taxon>BOP clade</taxon>
        <taxon>Oryzoideae</taxon>
        <taxon>Oryzeae</taxon>
        <taxon>Oryzinae</taxon>
        <taxon>Oryza</taxon>
        <taxon>Oryza sativa</taxon>
    </lineage>
</organism>
<feature type="region of interest" description="Disordered" evidence="1">
    <location>
        <begin position="1"/>
        <end position="66"/>
    </location>
</feature>
<name>A0A0P0VT42_ORYSJ</name>
<evidence type="ECO:0000256" key="1">
    <source>
        <dbReference type="SAM" id="MobiDB-lite"/>
    </source>
</evidence>
<dbReference type="EMBL" id="AP014959">
    <property type="protein sequence ID" value="BAS82319.1"/>
    <property type="molecule type" value="Genomic_DNA"/>
</dbReference>
<proteinExistence type="predicted"/>
<accession>A0A0P0VT42</accession>
<feature type="compositionally biased region" description="Polar residues" evidence="1">
    <location>
        <begin position="7"/>
        <end position="20"/>
    </location>
</feature>
<dbReference type="PaxDb" id="39947-A0A0P0VT42"/>